<evidence type="ECO:0000313" key="10">
    <source>
        <dbReference type="EMBL" id="MDQ0324828.1"/>
    </source>
</evidence>
<reference evidence="10 11" key="1">
    <citation type="submission" date="2023-07" db="EMBL/GenBank/DDBJ databases">
        <title>Genomic Encyclopedia of Type Strains, Phase IV (KMG-IV): sequencing the most valuable type-strain genomes for metagenomic binning, comparative biology and taxonomic classification.</title>
        <authorList>
            <person name="Goeker M."/>
        </authorList>
    </citation>
    <scope>NUCLEOTIDE SEQUENCE [LARGE SCALE GENOMIC DNA]</scope>
    <source>
        <strain evidence="10 11">DSM 11549</strain>
    </source>
</reference>
<keyword evidence="8" id="KW-1003">Cell membrane</keyword>
<keyword evidence="10" id="KW-0328">Glycosyltransferase</keyword>
<dbReference type="GO" id="GO:0043842">
    <property type="term" value="F:Kdo transferase activity"/>
    <property type="evidence" value="ECO:0007669"/>
    <property type="project" value="UniProtKB-EC"/>
</dbReference>
<comment type="catalytic activity">
    <reaction evidence="7 8">
        <text>lipid IVA (E. coli) + CMP-3-deoxy-beta-D-manno-octulosonate = alpha-Kdo-(2-&gt;6)-lipid IVA (E. coli) + CMP + H(+)</text>
        <dbReference type="Rhea" id="RHEA:28066"/>
        <dbReference type="ChEBI" id="CHEBI:15378"/>
        <dbReference type="ChEBI" id="CHEBI:58603"/>
        <dbReference type="ChEBI" id="CHEBI:60364"/>
        <dbReference type="ChEBI" id="CHEBI:60377"/>
        <dbReference type="ChEBI" id="CHEBI:85987"/>
        <dbReference type="EC" id="2.4.99.12"/>
    </reaction>
</comment>
<protein>
    <recommendedName>
        <fullName evidence="4 8">3-deoxy-D-manno-octulosonic acid transferase</fullName>
        <shortName evidence="8">Kdo transferase</shortName>
        <ecNumber evidence="3 8">2.4.99.12</ecNumber>
    </recommendedName>
    <alternativeName>
        <fullName evidence="6 8">Lipid IV(A) 3-deoxy-D-manno-octulosonic acid transferase</fullName>
    </alternativeName>
</protein>
<gene>
    <name evidence="10" type="ORF">J2R99_000677</name>
</gene>
<dbReference type="PANTHER" id="PTHR42755">
    <property type="entry name" value="3-DEOXY-MANNO-OCTULOSONATE CYTIDYLYLTRANSFERASE"/>
    <property type="match status" value="1"/>
</dbReference>
<evidence type="ECO:0000313" key="11">
    <source>
        <dbReference type="Proteomes" id="UP001230253"/>
    </source>
</evidence>
<evidence type="ECO:0000256" key="8">
    <source>
        <dbReference type="RuleBase" id="RU365103"/>
    </source>
</evidence>
<dbReference type="Gene3D" id="3.40.50.11720">
    <property type="entry name" value="3-Deoxy-D-manno-octulosonic-acid transferase, N-terminal domain"/>
    <property type="match status" value="1"/>
</dbReference>
<dbReference type="EMBL" id="JAUSUK010000001">
    <property type="protein sequence ID" value="MDQ0324828.1"/>
    <property type="molecule type" value="Genomic_DNA"/>
</dbReference>
<dbReference type="Proteomes" id="UP001230253">
    <property type="component" value="Unassembled WGS sequence"/>
</dbReference>
<comment type="subcellular location">
    <subcellularLocation>
        <location evidence="8">Cell membrane</location>
    </subcellularLocation>
</comment>
<proteinExistence type="inferred from homology"/>
<dbReference type="Gene3D" id="3.40.50.2000">
    <property type="entry name" value="Glycogen Phosphorylase B"/>
    <property type="match status" value="1"/>
</dbReference>
<feature type="domain" description="3-deoxy-D-manno-octulosonic-acid transferase N-terminal" evidence="9">
    <location>
        <begin position="54"/>
        <end position="228"/>
    </location>
</feature>
<dbReference type="PANTHER" id="PTHR42755:SF1">
    <property type="entry name" value="3-DEOXY-D-MANNO-OCTULOSONIC ACID TRANSFERASE, MITOCHONDRIAL-RELATED"/>
    <property type="match status" value="1"/>
</dbReference>
<sequence>MREIDGPPMREIDGRGFWDRVAFAAWRSAGRLVEPAAALLLRERERRGKEEGERLAERRGIPGRKRPAGPLVWVHAASVGETNAVLALISAMQEEGLGVLLTTGTVTSAKIARARLKGNAIHQYVPLDVPRYCARFVQHWRPGLAIFVESELWPVAMDELSRHGVPLVVVNGRMSPRSFRRWRQSGPLGRSIMRRISLCLAQTGDDAARFKALGMDKVMVSGNLKFDAPEPSAPAAELAAFRETIEGRPVFLGASLHPGEDEQVLAAAEKLRAVRPDLLTILAPRHPERAPALADLCRNAGLTPALRSAGDMPHMTKPVFIADTIGEMGLWYRLADVTFLGGTLIPHGGQNPIEPAKLAVPILHGPHTANFAEIFAALRTADAVGEVSGADDLAAQAEALFANPEHRRQRVEAATQCIESLTGALEKSLDALRPYLPAKPAAVARAGEAG</sequence>
<dbReference type="Pfam" id="PF04413">
    <property type="entry name" value="Glycos_transf_N"/>
    <property type="match status" value="1"/>
</dbReference>
<accession>A0ABU0C2T7</accession>
<keyword evidence="5 8" id="KW-0808">Transferase</keyword>
<dbReference type="SUPFAM" id="SSF53756">
    <property type="entry name" value="UDP-Glycosyltransferase/glycogen phosphorylase"/>
    <property type="match status" value="1"/>
</dbReference>
<evidence type="ECO:0000256" key="4">
    <source>
        <dbReference type="ARBA" id="ARBA00019077"/>
    </source>
</evidence>
<dbReference type="EC" id="2.4.99.12" evidence="3 8"/>
<evidence type="ECO:0000256" key="5">
    <source>
        <dbReference type="ARBA" id="ARBA00022679"/>
    </source>
</evidence>
<comment type="caution">
    <text evidence="10">The sequence shown here is derived from an EMBL/GenBank/DDBJ whole genome shotgun (WGS) entry which is preliminary data.</text>
</comment>
<comment type="function">
    <text evidence="1 8">Involved in lipopolysaccharide (LPS) biosynthesis. Catalyzes the transfer of 3-deoxy-D-manno-octulosonate (Kdo) residue(s) from CMP-Kdo to lipid IV(A), the tetraacyldisaccharide-1,4'-bisphosphate precursor of lipid A.</text>
</comment>
<evidence type="ECO:0000256" key="2">
    <source>
        <dbReference type="ARBA" id="ARBA00004713"/>
    </source>
</evidence>
<keyword evidence="8" id="KW-0472">Membrane</keyword>
<comment type="similarity">
    <text evidence="8">Belongs to the glycosyltransferase group 1 family.</text>
</comment>
<keyword evidence="8" id="KW-0448">Lipopolysaccharide biosynthesis</keyword>
<evidence type="ECO:0000256" key="3">
    <source>
        <dbReference type="ARBA" id="ARBA00012621"/>
    </source>
</evidence>
<dbReference type="InterPro" id="IPR038107">
    <property type="entry name" value="Glycos_transf_N_sf"/>
</dbReference>
<evidence type="ECO:0000256" key="6">
    <source>
        <dbReference type="ARBA" id="ARBA00031445"/>
    </source>
</evidence>
<comment type="pathway">
    <text evidence="2 8">Bacterial outer membrane biogenesis; LPS core biosynthesis.</text>
</comment>
<evidence type="ECO:0000256" key="7">
    <source>
        <dbReference type="ARBA" id="ARBA00049183"/>
    </source>
</evidence>
<name>A0ABU0C2T7_9BRAD</name>
<evidence type="ECO:0000259" key="9">
    <source>
        <dbReference type="Pfam" id="PF04413"/>
    </source>
</evidence>
<evidence type="ECO:0000256" key="1">
    <source>
        <dbReference type="ARBA" id="ARBA00003394"/>
    </source>
</evidence>
<keyword evidence="11" id="KW-1185">Reference proteome</keyword>
<dbReference type="InterPro" id="IPR039901">
    <property type="entry name" value="Kdotransferase"/>
</dbReference>
<dbReference type="InterPro" id="IPR007507">
    <property type="entry name" value="Glycos_transf_N"/>
</dbReference>
<dbReference type="RefSeq" id="WP_307153084.1">
    <property type="nucleotide sequence ID" value="NZ_JAUSUK010000001.1"/>
</dbReference>
<organism evidence="10 11">
    <name type="scientific">Rhodopseudomonas julia</name>
    <dbReference type="NCBI Taxonomy" id="200617"/>
    <lineage>
        <taxon>Bacteria</taxon>
        <taxon>Pseudomonadati</taxon>
        <taxon>Pseudomonadota</taxon>
        <taxon>Alphaproteobacteria</taxon>
        <taxon>Hyphomicrobiales</taxon>
        <taxon>Nitrobacteraceae</taxon>
        <taxon>Rhodopseudomonas</taxon>
    </lineage>
</organism>